<dbReference type="EMBL" id="LT960614">
    <property type="protein sequence ID" value="SON55510.1"/>
    <property type="molecule type" value="Genomic_DNA"/>
</dbReference>
<protein>
    <submittedName>
        <fullName evidence="1">Uncharacterized protein</fullName>
    </submittedName>
</protein>
<dbReference type="RefSeq" id="WP_099556013.1">
    <property type="nucleotide sequence ID" value="NZ_LT960614.1"/>
</dbReference>
<name>A0A2C9D5P6_9HYPH</name>
<sequence>MSNILSFDPPLDVDACARRLNRARRALASADTTDNEIAVLQAEKAVLQALLCESEARRRQLVRTLNNAMVRFGPAVGDARSSSPAVTSGEGE</sequence>
<proteinExistence type="predicted"/>
<dbReference type="KEGG" id="hdi:HDIA_1969"/>
<gene>
    <name evidence="1" type="ORF">HDIA_1969</name>
</gene>
<keyword evidence="2" id="KW-1185">Reference proteome</keyword>
<evidence type="ECO:0000313" key="2">
    <source>
        <dbReference type="Proteomes" id="UP000223606"/>
    </source>
</evidence>
<evidence type="ECO:0000313" key="1">
    <source>
        <dbReference type="EMBL" id="SON55510.1"/>
    </source>
</evidence>
<accession>A0A2C9D5P6</accession>
<dbReference type="AlphaFoldDB" id="A0A2C9D5P6"/>
<dbReference type="Proteomes" id="UP000223606">
    <property type="component" value="Chromosome 1"/>
</dbReference>
<reference evidence="2" key="1">
    <citation type="submission" date="2017-09" db="EMBL/GenBank/DDBJ databases">
        <title>Genome sequence of Nannocystis excedens DSM 71.</title>
        <authorList>
            <person name="Blom J."/>
        </authorList>
    </citation>
    <scope>NUCLEOTIDE SEQUENCE [LARGE SCALE GENOMIC DNA]</scope>
    <source>
        <strain evidence="2">type strain: E19</strain>
    </source>
</reference>
<organism evidence="1 2">
    <name type="scientific">Hartmannibacter diazotrophicus</name>
    <dbReference type="NCBI Taxonomy" id="1482074"/>
    <lineage>
        <taxon>Bacteria</taxon>
        <taxon>Pseudomonadati</taxon>
        <taxon>Pseudomonadota</taxon>
        <taxon>Alphaproteobacteria</taxon>
        <taxon>Hyphomicrobiales</taxon>
        <taxon>Pleomorphomonadaceae</taxon>
        <taxon>Hartmannibacter</taxon>
    </lineage>
</organism>